<dbReference type="InterPro" id="IPR005828">
    <property type="entry name" value="MFS_sugar_transport-like"/>
</dbReference>
<gene>
    <name evidence="7" type="ORF">H6P81_003651</name>
</gene>
<protein>
    <submittedName>
        <fullName evidence="7">Uncharacterized protein</fullName>
    </submittedName>
</protein>
<reference evidence="7 8" key="1">
    <citation type="submission" date="2021-07" db="EMBL/GenBank/DDBJ databases">
        <title>The Aristolochia fimbriata genome: insights into angiosperm evolution, floral development and chemical biosynthesis.</title>
        <authorList>
            <person name="Jiao Y."/>
        </authorList>
    </citation>
    <scope>NUCLEOTIDE SEQUENCE [LARGE SCALE GENOMIC DNA]</scope>
    <source>
        <strain evidence="7">IBCAS-2021</strain>
        <tissue evidence="7">Leaf</tissue>
    </source>
</reference>
<evidence type="ECO:0000256" key="2">
    <source>
        <dbReference type="ARBA" id="ARBA00022448"/>
    </source>
</evidence>
<comment type="caution">
    <text evidence="7">The sequence shown here is derived from an EMBL/GenBank/DDBJ whole genome shotgun (WGS) entry which is preliminary data.</text>
</comment>
<dbReference type="InterPro" id="IPR036259">
    <property type="entry name" value="MFS_trans_sf"/>
</dbReference>
<accession>A0AAV7FDF1</accession>
<dbReference type="GO" id="GO:0016020">
    <property type="term" value="C:membrane"/>
    <property type="evidence" value="ECO:0007669"/>
    <property type="project" value="UniProtKB-SubCell"/>
</dbReference>
<dbReference type="AlphaFoldDB" id="A0AAV7FDF1"/>
<feature type="transmembrane region" description="Helical" evidence="6">
    <location>
        <begin position="78"/>
        <end position="96"/>
    </location>
</feature>
<evidence type="ECO:0000256" key="3">
    <source>
        <dbReference type="ARBA" id="ARBA00022692"/>
    </source>
</evidence>
<keyword evidence="4 6" id="KW-1133">Transmembrane helix</keyword>
<dbReference type="PANTHER" id="PTHR48020">
    <property type="entry name" value="PROTON MYO-INOSITOL COTRANSPORTER"/>
    <property type="match status" value="1"/>
</dbReference>
<evidence type="ECO:0000256" key="1">
    <source>
        <dbReference type="ARBA" id="ARBA00004370"/>
    </source>
</evidence>
<evidence type="ECO:0000256" key="5">
    <source>
        <dbReference type="ARBA" id="ARBA00023136"/>
    </source>
</evidence>
<evidence type="ECO:0000256" key="6">
    <source>
        <dbReference type="SAM" id="Phobius"/>
    </source>
</evidence>
<keyword evidence="3 6" id="KW-0812">Transmembrane</keyword>
<dbReference type="GO" id="GO:0005366">
    <property type="term" value="F:myo-inositol:proton symporter activity"/>
    <property type="evidence" value="ECO:0007669"/>
    <property type="project" value="TreeGrafter"/>
</dbReference>
<evidence type="ECO:0000313" key="8">
    <source>
        <dbReference type="Proteomes" id="UP000825729"/>
    </source>
</evidence>
<organism evidence="7 8">
    <name type="scientific">Aristolochia fimbriata</name>
    <name type="common">White veined hardy Dutchman's pipe vine</name>
    <dbReference type="NCBI Taxonomy" id="158543"/>
    <lineage>
        <taxon>Eukaryota</taxon>
        <taxon>Viridiplantae</taxon>
        <taxon>Streptophyta</taxon>
        <taxon>Embryophyta</taxon>
        <taxon>Tracheophyta</taxon>
        <taxon>Spermatophyta</taxon>
        <taxon>Magnoliopsida</taxon>
        <taxon>Magnoliidae</taxon>
        <taxon>Piperales</taxon>
        <taxon>Aristolochiaceae</taxon>
        <taxon>Aristolochia</taxon>
    </lineage>
</organism>
<comment type="subcellular location">
    <subcellularLocation>
        <location evidence="1">Membrane</location>
    </subcellularLocation>
</comment>
<feature type="transmembrane region" description="Helical" evidence="6">
    <location>
        <begin position="55"/>
        <end position="72"/>
    </location>
</feature>
<name>A0AAV7FDF1_ARIFI</name>
<keyword evidence="2" id="KW-0813">Transport</keyword>
<dbReference type="InterPro" id="IPR050814">
    <property type="entry name" value="Myo-inositol_Transporter"/>
</dbReference>
<sequence>MVKVKNTNDRRKYVRVAPCSDFCSSRAVPQSPGHLLQIKSRTTCIRLQMTPHRHMCLIIVSQTFLSLTQGIGTAWKTFMLFGLVAFVGIYFVFLFIPKTKRVSIEGIKRWLREEEVYMNCGSGRKITWNLYTIHALTTFTQLDHGNLYTSHAKRC</sequence>
<keyword evidence="8" id="KW-1185">Reference proteome</keyword>
<dbReference type="EMBL" id="JAINDJ010000002">
    <property type="protein sequence ID" value="KAG9459143.1"/>
    <property type="molecule type" value="Genomic_DNA"/>
</dbReference>
<keyword evidence="5 6" id="KW-0472">Membrane</keyword>
<dbReference type="PANTHER" id="PTHR48020:SF38">
    <property type="entry name" value="INOSITOL TRANSPORTER 2-RELATED"/>
    <property type="match status" value="1"/>
</dbReference>
<proteinExistence type="predicted"/>
<dbReference type="Pfam" id="PF00083">
    <property type="entry name" value="Sugar_tr"/>
    <property type="match status" value="1"/>
</dbReference>
<evidence type="ECO:0000256" key="4">
    <source>
        <dbReference type="ARBA" id="ARBA00022989"/>
    </source>
</evidence>
<dbReference type="Proteomes" id="UP000825729">
    <property type="component" value="Unassembled WGS sequence"/>
</dbReference>
<dbReference type="Gene3D" id="1.20.1250.20">
    <property type="entry name" value="MFS general substrate transporter like domains"/>
    <property type="match status" value="1"/>
</dbReference>
<evidence type="ECO:0000313" key="7">
    <source>
        <dbReference type="EMBL" id="KAG9459143.1"/>
    </source>
</evidence>